<dbReference type="EMBL" id="CM042048">
    <property type="protein sequence ID" value="KAI3758492.1"/>
    <property type="molecule type" value="Genomic_DNA"/>
</dbReference>
<accession>A0ACB9EI59</accession>
<gene>
    <name evidence="1" type="ORF">L6452_06056</name>
</gene>
<evidence type="ECO:0000313" key="1">
    <source>
        <dbReference type="EMBL" id="KAI3758492.1"/>
    </source>
</evidence>
<dbReference type="Proteomes" id="UP001055879">
    <property type="component" value="Linkage Group LG02"/>
</dbReference>
<organism evidence="1 2">
    <name type="scientific">Arctium lappa</name>
    <name type="common">Greater burdock</name>
    <name type="synonym">Lappa major</name>
    <dbReference type="NCBI Taxonomy" id="4217"/>
    <lineage>
        <taxon>Eukaryota</taxon>
        <taxon>Viridiplantae</taxon>
        <taxon>Streptophyta</taxon>
        <taxon>Embryophyta</taxon>
        <taxon>Tracheophyta</taxon>
        <taxon>Spermatophyta</taxon>
        <taxon>Magnoliopsida</taxon>
        <taxon>eudicotyledons</taxon>
        <taxon>Gunneridae</taxon>
        <taxon>Pentapetalae</taxon>
        <taxon>asterids</taxon>
        <taxon>campanulids</taxon>
        <taxon>Asterales</taxon>
        <taxon>Asteraceae</taxon>
        <taxon>Carduoideae</taxon>
        <taxon>Cardueae</taxon>
        <taxon>Arctiinae</taxon>
        <taxon>Arctium</taxon>
    </lineage>
</organism>
<comment type="caution">
    <text evidence="1">The sequence shown here is derived from an EMBL/GenBank/DDBJ whole genome shotgun (WGS) entry which is preliminary data.</text>
</comment>
<sequence length="228" mass="24489">MVAHITDDFNQPLQSIDPPEEGSIVGLEVEGDVSNLGESSLQPLDTTEAMKTQIGNGEERGRKDSREKTKKIWKKTLLGLFAEQRHENPIKRAMQAKGMVTRSAVSTMQKVAAVSPRKTAIDKGKSLLEHSSSSSEESEDDEDSSTTPDNASVGTRKKVSLSLPCLITSLPCLITALRTDVGVPIMLDDIWLTSATTISELTIKIMKRAPPSQTGKASVTAAMGIGPS</sequence>
<name>A0ACB9EI59_ARCLA</name>
<evidence type="ECO:0000313" key="2">
    <source>
        <dbReference type="Proteomes" id="UP001055879"/>
    </source>
</evidence>
<proteinExistence type="predicted"/>
<keyword evidence="2" id="KW-1185">Reference proteome</keyword>
<reference evidence="1 2" key="2">
    <citation type="journal article" date="2022" name="Mol. Ecol. Resour.">
        <title>The genomes of chicory, endive, great burdock and yacon provide insights into Asteraceae paleo-polyploidization history and plant inulin production.</title>
        <authorList>
            <person name="Fan W."/>
            <person name="Wang S."/>
            <person name="Wang H."/>
            <person name="Wang A."/>
            <person name="Jiang F."/>
            <person name="Liu H."/>
            <person name="Zhao H."/>
            <person name="Xu D."/>
            <person name="Zhang Y."/>
        </authorList>
    </citation>
    <scope>NUCLEOTIDE SEQUENCE [LARGE SCALE GENOMIC DNA]</scope>
    <source>
        <strain evidence="2">cv. Niubang</strain>
    </source>
</reference>
<protein>
    <submittedName>
        <fullName evidence="1">Uncharacterized protein</fullName>
    </submittedName>
</protein>
<reference evidence="2" key="1">
    <citation type="journal article" date="2022" name="Mol. Ecol. Resour.">
        <title>The genomes of chicory, endive, great burdock and yacon provide insights into Asteraceae palaeo-polyploidization history and plant inulin production.</title>
        <authorList>
            <person name="Fan W."/>
            <person name="Wang S."/>
            <person name="Wang H."/>
            <person name="Wang A."/>
            <person name="Jiang F."/>
            <person name="Liu H."/>
            <person name="Zhao H."/>
            <person name="Xu D."/>
            <person name="Zhang Y."/>
        </authorList>
    </citation>
    <scope>NUCLEOTIDE SEQUENCE [LARGE SCALE GENOMIC DNA]</scope>
    <source>
        <strain evidence="2">cv. Niubang</strain>
    </source>
</reference>